<dbReference type="EC" id="3.2.1.141" evidence="4 13"/>
<keyword evidence="7 14" id="KW-0378">Hydrolase</keyword>
<evidence type="ECO:0000256" key="17">
    <source>
        <dbReference type="PIRSR" id="PIRSR006337-3"/>
    </source>
</evidence>
<evidence type="ECO:0000256" key="8">
    <source>
        <dbReference type="ARBA" id="ARBA00023277"/>
    </source>
</evidence>
<evidence type="ECO:0000256" key="5">
    <source>
        <dbReference type="ARBA" id="ARBA00015938"/>
    </source>
</evidence>
<dbReference type="Gene3D" id="2.60.40.10">
    <property type="entry name" value="Immunoglobulins"/>
    <property type="match status" value="1"/>
</dbReference>
<evidence type="ECO:0000256" key="12">
    <source>
        <dbReference type="ARBA" id="ARBA00034013"/>
    </source>
</evidence>
<dbReference type="UniPathway" id="UPA00299"/>
<dbReference type="CDD" id="cd02853">
    <property type="entry name" value="E_set_MTHase_like_N"/>
    <property type="match status" value="1"/>
</dbReference>
<dbReference type="GO" id="GO:0005737">
    <property type="term" value="C:cytoplasm"/>
    <property type="evidence" value="ECO:0007669"/>
    <property type="project" value="UniProtKB-SubCell"/>
</dbReference>
<feature type="domain" description="Glycosyl hydrolase family 13 catalytic" evidence="19">
    <location>
        <begin position="137"/>
        <end position="499"/>
    </location>
</feature>
<gene>
    <name evidence="20" type="primary">treZ</name>
    <name evidence="20" type="ORF">EZ313_21810</name>
</gene>
<dbReference type="SMART" id="SM00642">
    <property type="entry name" value="Aamy"/>
    <property type="match status" value="1"/>
</dbReference>
<feature type="region of interest" description="Disordered" evidence="18">
    <location>
        <begin position="503"/>
        <end position="528"/>
    </location>
</feature>
<organism evidence="20 21">
    <name type="scientific">Ramlibacter henchirensis</name>
    <dbReference type="NCBI Taxonomy" id="204072"/>
    <lineage>
        <taxon>Bacteria</taxon>
        <taxon>Pseudomonadati</taxon>
        <taxon>Pseudomonadota</taxon>
        <taxon>Betaproteobacteria</taxon>
        <taxon>Burkholderiales</taxon>
        <taxon>Comamonadaceae</taxon>
        <taxon>Ramlibacter</taxon>
    </lineage>
</organism>
<dbReference type="Proteomes" id="UP000298180">
    <property type="component" value="Unassembled WGS sequence"/>
</dbReference>
<dbReference type="PANTHER" id="PTHR43651:SF11">
    <property type="entry name" value="MALTO-OLIGOSYLTREHALOSE TREHALOHYDROLASE"/>
    <property type="match status" value="1"/>
</dbReference>
<evidence type="ECO:0000313" key="20">
    <source>
        <dbReference type="EMBL" id="TFY99209.1"/>
    </source>
</evidence>
<dbReference type="Pfam" id="PF00128">
    <property type="entry name" value="Alpha-amylase"/>
    <property type="match status" value="1"/>
</dbReference>
<feature type="binding site" evidence="16">
    <location>
        <begin position="282"/>
        <end position="287"/>
    </location>
    <ligand>
        <name>substrate</name>
    </ligand>
</feature>
<evidence type="ECO:0000313" key="21">
    <source>
        <dbReference type="Proteomes" id="UP000298180"/>
    </source>
</evidence>
<dbReference type="Gene3D" id="3.20.20.80">
    <property type="entry name" value="Glycosidases"/>
    <property type="match status" value="1"/>
</dbReference>
<comment type="caution">
    <text evidence="20">The sequence shown here is derived from an EMBL/GenBank/DDBJ whole genome shotgun (WGS) entry which is preliminary data.</text>
</comment>
<keyword evidence="8" id="KW-0119">Carbohydrate metabolism</keyword>
<comment type="pathway">
    <text evidence="2 14">Glycan biosynthesis; trehalose biosynthesis.</text>
</comment>
<dbReference type="NCBIfam" id="TIGR02402">
    <property type="entry name" value="trehalose_TreZ"/>
    <property type="match status" value="1"/>
</dbReference>
<dbReference type="OrthoDB" id="9800174at2"/>
<evidence type="ECO:0000256" key="18">
    <source>
        <dbReference type="SAM" id="MobiDB-lite"/>
    </source>
</evidence>
<evidence type="ECO:0000256" key="2">
    <source>
        <dbReference type="ARBA" id="ARBA00005199"/>
    </source>
</evidence>
<keyword evidence="9 14" id="KW-0326">Glycosidase</keyword>
<dbReference type="InterPro" id="IPR006047">
    <property type="entry name" value="GH13_cat_dom"/>
</dbReference>
<evidence type="ECO:0000256" key="14">
    <source>
        <dbReference type="PIRNR" id="PIRNR006337"/>
    </source>
</evidence>
<evidence type="ECO:0000256" key="9">
    <source>
        <dbReference type="ARBA" id="ARBA00023295"/>
    </source>
</evidence>
<dbReference type="InterPro" id="IPR012768">
    <property type="entry name" value="Trehalose_TreZ"/>
</dbReference>
<feature type="active site" description="Proton donor" evidence="15">
    <location>
        <position position="319"/>
    </location>
</feature>
<accession>A0A4Z0BLC2</accession>
<evidence type="ECO:0000256" key="15">
    <source>
        <dbReference type="PIRSR" id="PIRSR006337-1"/>
    </source>
</evidence>
<keyword evidence="21" id="KW-1185">Reference proteome</keyword>
<sequence length="634" mass="70855">MKHAHAMRFGASLRRQGGVEFRLWAPAARRAELAVYPTLFGLSAKPSPSPSPAAQRPEYMLHAATRNAEGWWEAHVPDAAAGTLYHWRIDEELMVPDPASRHNPHGVHEPSAVVDPLAFEWDEDWRGRPWHEVVLYEMHVGAFTPEGTFAAAAKRLPELAHLGITAIEVMPLADFPGRFGWGYDGVLPFAPHSAYGTPNELKALIQAAHRLGLMVFLDVVYNHFGPEGNYLHRYAPGFFSTTRSSPWGAAINFDGPHCRPVREFFVENAVYWTTEYRFDGLRLDAVHAISDDSSPHILEEISQRVREATAGRHVHLVLENENNHHERLSTTPEPGGYDGQWNDDFHHALHVALTREAGGYYHDYGHAPGETPMDLLARSLTHGMLFEDSPRKAGGGREDPRPAPTVPLSALVNFAHNHDQVGNRAFGERLAALVGPDAAPLTTLLALLTPAVPMLFLGEEFGSTRPWLYFADWEGDLKKAVQEGRKREFGHVARLVNGKPVPLPDPCSAETFEASRPTQEERDSEQGRAWSAMVRDALAARRSWIVPRQGQLLTGQHTSQRVGETGIAVQWRYDDGQVLELDINLGPQPLQVSPRRMGPVETQDVFRHRWPAETPEDTWPAWAARWRLGPEITL</sequence>
<dbReference type="EMBL" id="SMLM01000004">
    <property type="protein sequence ID" value="TFY99209.1"/>
    <property type="molecule type" value="Genomic_DNA"/>
</dbReference>
<reference evidence="20 21" key="1">
    <citation type="submission" date="2019-03" db="EMBL/GenBank/DDBJ databases">
        <title>Ramlibacter henchirensis DSM 14656, whole genome shotgun sequence.</title>
        <authorList>
            <person name="Zhang X."/>
            <person name="Feng G."/>
            <person name="Zhu H."/>
        </authorList>
    </citation>
    <scope>NUCLEOTIDE SEQUENCE [LARGE SCALE GENOMIC DNA]</scope>
    <source>
        <strain evidence="20 21">DSM 14656</strain>
    </source>
</reference>
<feature type="binding site" evidence="16">
    <location>
        <begin position="418"/>
        <end position="423"/>
    </location>
    <ligand>
        <name>substrate</name>
    </ligand>
</feature>
<comment type="similarity">
    <text evidence="3 14">Belongs to the glycosyl hydrolase 13 family.</text>
</comment>
<evidence type="ECO:0000256" key="10">
    <source>
        <dbReference type="ARBA" id="ARBA00032057"/>
    </source>
</evidence>
<evidence type="ECO:0000256" key="1">
    <source>
        <dbReference type="ARBA" id="ARBA00004496"/>
    </source>
</evidence>
<dbReference type="InterPro" id="IPR017853">
    <property type="entry name" value="GH"/>
</dbReference>
<dbReference type="SUPFAM" id="SSF81296">
    <property type="entry name" value="E set domains"/>
    <property type="match status" value="1"/>
</dbReference>
<evidence type="ECO:0000256" key="7">
    <source>
        <dbReference type="ARBA" id="ARBA00022801"/>
    </source>
</evidence>
<evidence type="ECO:0000256" key="3">
    <source>
        <dbReference type="ARBA" id="ARBA00008061"/>
    </source>
</evidence>
<keyword evidence="6" id="KW-0963">Cytoplasm</keyword>
<comment type="subcellular location">
    <subcellularLocation>
        <location evidence="1 15">Cytoplasm</location>
    </subcellularLocation>
</comment>
<dbReference type="CDD" id="cd11325">
    <property type="entry name" value="AmyAc_GTHase"/>
    <property type="match status" value="1"/>
</dbReference>
<dbReference type="GO" id="GO:0005992">
    <property type="term" value="P:trehalose biosynthetic process"/>
    <property type="evidence" value="ECO:0007669"/>
    <property type="project" value="UniProtKB-UniRule"/>
</dbReference>
<feature type="active site" description="Proton donor" evidence="15">
    <location>
        <position position="284"/>
    </location>
</feature>
<dbReference type="Pfam" id="PF02922">
    <property type="entry name" value="CBM_48"/>
    <property type="match status" value="1"/>
</dbReference>
<evidence type="ECO:0000256" key="11">
    <source>
        <dbReference type="ARBA" id="ARBA00033284"/>
    </source>
</evidence>
<dbReference type="InterPro" id="IPR004193">
    <property type="entry name" value="Glyco_hydro_13_N"/>
</dbReference>
<dbReference type="Gene3D" id="1.10.10.760">
    <property type="entry name" value="E-set domains of sugar-utilizing enzymes"/>
    <property type="match status" value="1"/>
</dbReference>
<evidence type="ECO:0000256" key="6">
    <source>
        <dbReference type="ARBA" id="ARBA00022490"/>
    </source>
</evidence>
<feature type="binding site" evidence="16">
    <location>
        <begin position="343"/>
        <end position="347"/>
    </location>
    <ligand>
        <name>substrate</name>
    </ligand>
</feature>
<evidence type="ECO:0000256" key="16">
    <source>
        <dbReference type="PIRSR" id="PIRSR006337-2"/>
    </source>
</evidence>
<evidence type="ECO:0000256" key="13">
    <source>
        <dbReference type="NCBIfam" id="TIGR02402"/>
    </source>
</evidence>
<dbReference type="PANTHER" id="PTHR43651">
    <property type="entry name" value="1,4-ALPHA-GLUCAN-BRANCHING ENZYME"/>
    <property type="match status" value="1"/>
</dbReference>
<protein>
    <recommendedName>
        <fullName evidence="5 13">Malto-oligosyltrehalose trehalohydrolase</fullName>
        <shortName evidence="14">MTHase</shortName>
        <ecNumber evidence="4 13">3.2.1.141</ecNumber>
    </recommendedName>
    <alternativeName>
        <fullName evidence="11 14">4-alpha-D-((1-&gt;4)-alpha-D-glucano)trehalose trehalohydrolase</fullName>
    </alternativeName>
    <alternativeName>
        <fullName evidence="10 14">Maltooligosyl trehalose trehalohydrolase</fullName>
    </alternativeName>
</protein>
<feature type="site" description="Transition state stabilizer" evidence="17">
    <location>
        <position position="419"/>
    </location>
</feature>
<dbReference type="PIRSF" id="PIRSF006337">
    <property type="entry name" value="Trehalose_TreZ"/>
    <property type="match status" value="1"/>
</dbReference>
<evidence type="ECO:0000259" key="19">
    <source>
        <dbReference type="SMART" id="SM00642"/>
    </source>
</evidence>
<dbReference type="AlphaFoldDB" id="A0A4Z0BLC2"/>
<dbReference type="InterPro" id="IPR013783">
    <property type="entry name" value="Ig-like_fold"/>
</dbReference>
<proteinExistence type="inferred from homology"/>
<dbReference type="SUPFAM" id="SSF51445">
    <property type="entry name" value="(Trans)glycosidases"/>
    <property type="match status" value="1"/>
</dbReference>
<comment type="catalytic activity">
    <reaction evidence="12 14">
        <text>hydrolysis of (1-&gt;4)-alpha-D-glucosidic linkage in 4-alpha-D-[(1-&gt;4)-alpha-D-glucanosyl]n trehalose to yield trehalose and (1-&gt;4)-alpha-D-glucan.</text>
        <dbReference type="EC" id="3.2.1.141"/>
    </reaction>
</comment>
<dbReference type="InterPro" id="IPR014756">
    <property type="entry name" value="Ig_E-set"/>
</dbReference>
<evidence type="ECO:0000256" key="4">
    <source>
        <dbReference type="ARBA" id="ARBA00012268"/>
    </source>
</evidence>
<name>A0A4Z0BLC2_9BURK</name>
<dbReference type="GO" id="GO:0033942">
    <property type="term" value="F:4-alpha-D-(1-&gt;4)-alpha-D-glucanotrehalose trehalohydrolase activity"/>
    <property type="evidence" value="ECO:0007669"/>
    <property type="project" value="UniProtKB-EC"/>
</dbReference>
<dbReference type="InterPro" id="IPR044901">
    <property type="entry name" value="Trehalose_TreZ_E-set_sf"/>
</dbReference>
<dbReference type="RefSeq" id="WP_135265435.1">
    <property type="nucleotide sequence ID" value="NZ_SMLM01000004.1"/>
</dbReference>